<dbReference type="InterPro" id="IPR037185">
    <property type="entry name" value="EmrE-like"/>
</dbReference>
<keyword evidence="4 7" id="KW-0812">Transmembrane</keyword>
<keyword evidence="10" id="KW-1185">Reference proteome</keyword>
<evidence type="ECO:0000256" key="4">
    <source>
        <dbReference type="ARBA" id="ARBA00022692"/>
    </source>
</evidence>
<accession>A0A8J3EZY3</accession>
<reference evidence="10" key="1">
    <citation type="journal article" date="2019" name="Int. J. Syst. Evol. Microbiol.">
        <title>The Global Catalogue of Microorganisms (GCM) 10K type strain sequencing project: providing services to taxonomists for standard genome sequencing and annotation.</title>
        <authorList>
            <consortium name="The Broad Institute Genomics Platform"/>
            <consortium name="The Broad Institute Genome Sequencing Center for Infectious Disease"/>
            <person name="Wu L."/>
            <person name="Ma J."/>
        </authorList>
    </citation>
    <scope>NUCLEOTIDE SEQUENCE [LARGE SCALE GENOMIC DNA]</scope>
    <source>
        <strain evidence="10">CGMCC 1.14993</strain>
    </source>
</reference>
<protein>
    <submittedName>
        <fullName evidence="9">Multidrug transporter</fullName>
    </submittedName>
</protein>
<dbReference type="SUPFAM" id="SSF103481">
    <property type="entry name" value="Multidrug resistance efflux transporter EmrE"/>
    <property type="match status" value="2"/>
</dbReference>
<evidence type="ECO:0000256" key="2">
    <source>
        <dbReference type="ARBA" id="ARBA00007362"/>
    </source>
</evidence>
<evidence type="ECO:0000256" key="6">
    <source>
        <dbReference type="ARBA" id="ARBA00023136"/>
    </source>
</evidence>
<keyword evidence="3" id="KW-1003">Cell membrane</keyword>
<feature type="transmembrane region" description="Helical" evidence="7">
    <location>
        <begin position="213"/>
        <end position="234"/>
    </location>
</feature>
<comment type="subcellular location">
    <subcellularLocation>
        <location evidence="1">Cell membrane</location>
        <topology evidence="1">Multi-pass membrane protein</topology>
    </subcellularLocation>
</comment>
<keyword evidence="5 7" id="KW-1133">Transmembrane helix</keyword>
<feature type="transmembrane region" description="Helical" evidence="7">
    <location>
        <begin position="94"/>
        <end position="116"/>
    </location>
</feature>
<dbReference type="InterPro" id="IPR050638">
    <property type="entry name" value="AA-Vitamin_Transporters"/>
</dbReference>
<dbReference type="AlphaFoldDB" id="A0A8J3EZY3"/>
<feature type="transmembrane region" description="Helical" evidence="7">
    <location>
        <begin position="154"/>
        <end position="174"/>
    </location>
</feature>
<feature type="transmembrane region" description="Helical" evidence="7">
    <location>
        <begin position="241"/>
        <end position="261"/>
    </location>
</feature>
<dbReference type="PANTHER" id="PTHR32322:SF18">
    <property type="entry name" value="S-ADENOSYLMETHIONINE_S-ADENOSYLHOMOCYSTEINE TRANSPORTER"/>
    <property type="match status" value="1"/>
</dbReference>
<dbReference type="RefSeq" id="WP_088000005.1">
    <property type="nucleotide sequence ID" value="NZ_BMHB01000001.1"/>
</dbReference>
<evidence type="ECO:0000313" key="9">
    <source>
        <dbReference type="EMBL" id="GGI14911.1"/>
    </source>
</evidence>
<dbReference type="OrthoDB" id="9790852at2"/>
<feature type="domain" description="EamA" evidence="8">
    <location>
        <begin position="151"/>
        <end position="284"/>
    </location>
</feature>
<dbReference type="Proteomes" id="UP000626244">
    <property type="component" value="Unassembled WGS sequence"/>
</dbReference>
<feature type="transmembrane region" description="Helical" evidence="7">
    <location>
        <begin position="267"/>
        <end position="285"/>
    </location>
</feature>
<evidence type="ECO:0000313" key="10">
    <source>
        <dbReference type="Proteomes" id="UP000626244"/>
    </source>
</evidence>
<dbReference type="GO" id="GO:0005886">
    <property type="term" value="C:plasma membrane"/>
    <property type="evidence" value="ECO:0007669"/>
    <property type="project" value="UniProtKB-SubCell"/>
</dbReference>
<feature type="domain" description="EamA" evidence="8">
    <location>
        <begin position="9"/>
        <end position="139"/>
    </location>
</feature>
<feature type="transmembrane region" description="Helical" evidence="7">
    <location>
        <begin position="7"/>
        <end position="26"/>
    </location>
</feature>
<keyword evidence="6 7" id="KW-0472">Membrane</keyword>
<comment type="caution">
    <text evidence="9">The sequence shown here is derived from an EMBL/GenBank/DDBJ whole genome shotgun (WGS) entry which is preliminary data.</text>
</comment>
<evidence type="ECO:0000256" key="5">
    <source>
        <dbReference type="ARBA" id="ARBA00022989"/>
    </source>
</evidence>
<sequence length="304" mass="33806">MNTKQPNAMISLLIISIIAISTSAILAKWTNASPSVLSMYRLWFTCFWMLPFVLKRKTELKALEKKEYKSFALGGLMLAIHFILWYGSLVFTSVASSTIILALQPLVAMILGFFVFKERTSMTSKICMIIAIIGVFLIGFGDIGLSMTAFKGDILSFLSVIAAVLYLMVGQTTVKNTSHWVYSFFVFAFSALFLTIYNIITFDNFFDYQSTDWLIFIASAIIPSLAHIINNYLLNYVNATTISMSILGEPVGASILAFFLLQEMLSSFQLVGGTIVIVSVALYLYQQQKETIALKMEANNSSSA</sequence>
<dbReference type="Pfam" id="PF00892">
    <property type="entry name" value="EamA"/>
    <property type="match status" value="2"/>
</dbReference>
<dbReference type="InterPro" id="IPR000620">
    <property type="entry name" value="EamA_dom"/>
</dbReference>
<feature type="transmembrane region" description="Helical" evidence="7">
    <location>
        <begin position="181"/>
        <end position="201"/>
    </location>
</feature>
<evidence type="ECO:0000256" key="3">
    <source>
        <dbReference type="ARBA" id="ARBA00022475"/>
    </source>
</evidence>
<organism evidence="9 10">
    <name type="scientific">Gottfriedia solisilvae</name>
    <dbReference type="NCBI Taxonomy" id="1516104"/>
    <lineage>
        <taxon>Bacteria</taxon>
        <taxon>Bacillati</taxon>
        <taxon>Bacillota</taxon>
        <taxon>Bacilli</taxon>
        <taxon>Bacillales</taxon>
        <taxon>Bacillaceae</taxon>
        <taxon>Gottfriedia</taxon>
    </lineage>
</organism>
<gene>
    <name evidence="9" type="ORF">GCM10007380_25320</name>
</gene>
<evidence type="ECO:0000259" key="8">
    <source>
        <dbReference type="Pfam" id="PF00892"/>
    </source>
</evidence>
<dbReference type="EMBL" id="BMHB01000001">
    <property type="protein sequence ID" value="GGI14911.1"/>
    <property type="molecule type" value="Genomic_DNA"/>
</dbReference>
<proteinExistence type="inferred from homology"/>
<evidence type="ECO:0000256" key="1">
    <source>
        <dbReference type="ARBA" id="ARBA00004651"/>
    </source>
</evidence>
<feature type="transmembrane region" description="Helical" evidence="7">
    <location>
        <begin position="32"/>
        <end position="50"/>
    </location>
</feature>
<evidence type="ECO:0000256" key="7">
    <source>
        <dbReference type="SAM" id="Phobius"/>
    </source>
</evidence>
<name>A0A8J3EZY3_9BACI</name>
<feature type="transmembrane region" description="Helical" evidence="7">
    <location>
        <begin position="71"/>
        <end position="88"/>
    </location>
</feature>
<feature type="transmembrane region" description="Helical" evidence="7">
    <location>
        <begin position="128"/>
        <end position="148"/>
    </location>
</feature>
<comment type="similarity">
    <text evidence="2">Belongs to the EamA transporter family.</text>
</comment>
<dbReference type="PANTHER" id="PTHR32322">
    <property type="entry name" value="INNER MEMBRANE TRANSPORTER"/>
    <property type="match status" value="1"/>
</dbReference>